<dbReference type="EMBL" id="JADNRY010000064">
    <property type="protein sequence ID" value="KAF9068128.1"/>
    <property type="molecule type" value="Genomic_DNA"/>
</dbReference>
<dbReference type="OrthoDB" id="2634618at2759"/>
<evidence type="ECO:0000313" key="1">
    <source>
        <dbReference type="EMBL" id="KAF9068128.1"/>
    </source>
</evidence>
<name>A0A9P5PRK1_9AGAR</name>
<organism evidence="1 2">
    <name type="scientific">Rhodocollybia butyracea</name>
    <dbReference type="NCBI Taxonomy" id="206335"/>
    <lineage>
        <taxon>Eukaryota</taxon>
        <taxon>Fungi</taxon>
        <taxon>Dikarya</taxon>
        <taxon>Basidiomycota</taxon>
        <taxon>Agaricomycotina</taxon>
        <taxon>Agaricomycetes</taxon>
        <taxon>Agaricomycetidae</taxon>
        <taxon>Agaricales</taxon>
        <taxon>Marasmiineae</taxon>
        <taxon>Omphalotaceae</taxon>
        <taxon>Rhodocollybia</taxon>
    </lineage>
</organism>
<accession>A0A9P5PRK1</accession>
<proteinExistence type="predicted"/>
<keyword evidence="2" id="KW-1185">Reference proteome</keyword>
<dbReference type="AlphaFoldDB" id="A0A9P5PRK1"/>
<sequence>MFLFCSRDHFLTLWQELLVPAYHATGVDLQYPVDMETVYRKLCALCTQNKIPDQVKLENPMLHSVMDHTEWYKFITKDLEKDTRALGRENCDFCDHQPKDLRCKRYIHVTERDTEGLRTKLLHTFEDQNEIPQVYGVPLLSTGKSITNLCDRIEPLRWMLFM</sequence>
<gene>
    <name evidence="1" type="ORF">BDP27DRAFT_838944</name>
</gene>
<dbReference type="Proteomes" id="UP000772434">
    <property type="component" value="Unassembled WGS sequence"/>
</dbReference>
<evidence type="ECO:0000313" key="2">
    <source>
        <dbReference type="Proteomes" id="UP000772434"/>
    </source>
</evidence>
<protein>
    <submittedName>
        <fullName evidence="1">Uncharacterized protein</fullName>
    </submittedName>
</protein>
<comment type="caution">
    <text evidence="1">The sequence shown here is derived from an EMBL/GenBank/DDBJ whole genome shotgun (WGS) entry which is preliminary data.</text>
</comment>
<reference evidence="1" key="1">
    <citation type="submission" date="2020-11" db="EMBL/GenBank/DDBJ databases">
        <authorList>
            <consortium name="DOE Joint Genome Institute"/>
            <person name="Ahrendt S."/>
            <person name="Riley R."/>
            <person name="Andreopoulos W."/>
            <person name="Labutti K."/>
            <person name="Pangilinan J."/>
            <person name="Ruiz-Duenas F.J."/>
            <person name="Barrasa J.M."/>
            <person name="Sanchez-Garcia M."/>
            <person name="Camarero S."/>
            <person name="Miyauchi S."/>
            <person name="Serrano A."/>
            <person name="Linde D."/>
            <person name="Babiker R."/>
            <person name="Drula E."/>
            <person name="Ayuso-Fernandez I."/>
            <person name="Pacheco R."/>
            <person name="Padilla G."/>
            <person name="Ferreira P."/>
            <person name="Barriuso J."/>
            <person name="Kellner H."/>
            <person name="Castanera R."/>
            <person name="Alfaro M."/>
            <person name="Ramirez L."/>
            <person name="Pisabarro A.G."/>
            <person name="Kuo A."/>
            <person name="Tritt A."/>
            <person name="Lipzen A."/>
            <person name="He G."/>
            <person name="Yan M."/>
            <person name="Ng V."/>
            <person name="Cullen D."/>
            <person name="Martin F."/>
            <person name="Rosso M.-N."/>
            <person name="Henrissat B."/>
            <person name="Hibbett D."/>
            <person name="Martinez A.T."/>
            <person name="Grigoriev I.V."/>
        </authorList>
    </citation>
    <scope>NUCLEOTIDE SEQUENCE</scope>
    <source>
        <strain evidence="1">AH 40177</strain>
    </source>
</reference>